<keyword evidence="2" id="KW-1185">Reference proteome</keyword>
<evidence type="ECO:0000313" key="1">
    <source>
        <dbReference type="EMBL" id="PAV67484.1"/>
    </source>
</evidence>
<dbReference type="OrthoDB" id="5854748at2759"/>
<sequence length="318" mass="35524">MVVSVFHIAEASIMHPSTYLACSAIFLLAQSIVADEVEGFRPDKPTNWTDEQAMRERMAKIAADKFSKGYTELNSLKLKTKQPIPRHLLELEMRRTNRVEPEVESKSRDKRDAVIQEKEATVIRAKRDGGIVSGPVATAIVTGMIGMTAKTVSDLTSFHPQVSQGGCTWFGTAPLCNFPCPADFDLIREHNGRCSSRWLSGLCQPDESFGKPCTTIFGDYFTKRFCCKSDPTECTWSGRWMGANTAHNIYCRYDNVGKCGMLDCSINHHSFKGTNSTEITGDRCDHLELFGLKGKATCGYIVWFDEAGDVVNSWYKTR</sequence>
<gene>
    <name evidence="1" type="ORF">WR25_02626</name>
</gene>
<dbReference type="AlphaFoldDB" id="A0A2A2K0Q2"/>
<comment type="caution">
    <text evidence="1">The sequence shown here is derived from an EMBL/GenBank/DDBJ whole genome shotgun (WGS) entry which is preliminary data.</text>
</comment>
<dbReference type="PANTHER" id="PTHR35180:SF4">
    <property type="entry name" value="PROTEIN CBG06219"/>
    <property type="match status" value="1"/>
</dbReference>
<dbReference type="Proteomes" id="UP000218231">
    <property type="component" value="Unassembled WGS sequence"/>
</dbReference>
<dbReference type="EMBL" id="LIAE01009917">
    <property type="protein sequence ID" value="PAV67484.1"/>
    <property type="molecule type" value="Genomic_DNA"/>
</dbReference>
<accession>A0A2A2K0Q2</accession>
<reference evidence="1 2" key="1">
    <citation type="journal article" date="2017" name="Curr. Biol.">
        <title>Genome architecture and evolution of a unichromosomal asexual nematode.</title>
        <authorList>
            <person name="Fradin H."/>
            <person name="Zegar C."/>
            <person name="Gutwein M."/>
            <person name="Lucas J."/>
            <person name="Kovtun M."/>
            <person name="Corcoran D."/>
            <person name="Baugh L.R."/>
            <person name="Kiontke K."/>
            <person name="Gunsalus K."/>
            <person name="Fitch D.H."/>
            <person name="Piano F."/>
        </authorList>
    </citation>
    <scope>NUCLEOTIDE SEQUENCE [LARGE SCALE GENOMIC DNA]</scope>
    <source>
        <strain evidence="1">PF1309</strain>
    </source>
</reference>
<evidence type="ECO:0000313" key="2">
    <source>
        <dbReference type="Proteomes" id="UP000218231"/>
    </source>
</evidence>
<name>A0A2A2K0Q2_9BILA</name>
<protein>
    <submittedName>
        <fullName evidence="1">Uncharacterized protein</fullName>
    </submittedName>
</protein>
<organism evidence="1 2">
    <name type="scientific">Diploscapter pachys</name>
    <dbReference type="NCBI Taxonomy" id="2018661"/>
    <lineage>
        <taxon>Eukaryota</taxon>
        <taxon>Metazoa</taxon>
        <taxon>Ecdysozoa</taxon>
        <taxon>Nematoda</taxon>
        <taxon>Chromadorea</taxon>
        <taxon>Rhabditida</taxon>
        <taxon>Rhabditina</taxon>
        <taxon>Rhabditomorpha</taxon>
        <taxon>Rhabditoidea</taxon>
        <taxon>Rhabditidae</taxon>
        <taxon>Diploscapter</taxon>
    </lineage>
</organism>
<dbReference type="PANTHER" id="PTHR35180">
    <property type="entry name" value="PROTEIN CBG06219"/>
    <property type="match status" value="1"/>
</dbReference>
<proteinExistence type="predicted"/>